<dbReference type="EMBL" id="GBRH01203663">
    <property type="protein sequence ID" value="JAD94232.1"/>
    <property type="molecule type" value="Transcribed_RNA"/>
</dbReference>
<proteinExistence type="predicted"/>
<reference evidence="1" key="1">
    <citation type="submission" date="2014-09" db="EMBL/GenBank/DDBJ databases">
        <authorList>
            <person name="Magalhaes I.L.F."/>
            <person name="Oliveira U."/>
            <person name="Santos F.R."/>
            <person name="Vidigal T.H.D.A."/>
            <person name="Brescovit A.D."/>
            <person name="Santos A.J."/>
        </authorList>
    </citation>
    <scope>NUCLEOTIDE SEQUENCE</scope>
    <source>
        <tissue evidence="1">Shoot tissue taken approximately 20 cm above the soil surface</tissue>
    </source>
</reference>
<dbReference type="AlphaFoldDB" id="A0A0A9EDY3"/>
<name>A0A0A9EDY3_ARUDO</name>
<protein>
    <submittedName>
        <fullName evidence="1">Uncharacterized protein</fullName>
    </submittedName>
</protein>
<sequence length="63" mass="7468">MLSGNKKMLRFKHRYRADSSINREPNQLSQHLSAKYFHHRIPFSFTKPFLGISFRGSKQTHCC</sequence>
<organism evidence="1">
    <name type="scientific">Arundo donax</name>
    <name type="common">Giant reed</name>
    <name type="synonym">Donax arundinaceus</name>
    <dbReference type="NCBI Taxonomy" id="35708"/>
    <lineage>
        <taxon>Eukaryota</taxon>
        <taxon>Viridiplantae</taxon>
        <taxon>Streptophyta</taxon>
        <taxon>Embryophyta</taxon>
        <taxon>Tracheophyta</taxon>
        <taxon>Spermatophyta</taxon>
        <taxon>Magnoliopsida</taxon>
        <taxon>Liliopsida</taxon>
        <taxon>Poales</taxon>
        <taxon>Poaceae</taxon>
        <taxon>PACMAD clade</taxon>
        <taxon>Arundinoideae</taxon>
        <taxon>Arundineae</taxon>
        <taxon>Arundo</taxon>
    </lineage>
</organism>
<accession>A0A0A9EDY3</accession>
<evidence type="ECO:0000313" key="1">
    <source>
        <dbReference type="EMBL" id="JAD94232.1"/>
    </source>
</evidence>
<reference evidence="1" key="2">
    <citation type="journal article" date="2015" name="Data Brief">
        <title>Shoot transcriptome of the giant reed, Arundo donax.</title>
        <authorList>
            <person name="Barrero R.A."/>
            <person name="Guerrero F.D."/>
            <person name="Moolhuijzen P."/>
            <person name="Goolsby J.A."/>
            <person name="Tidwell J."/>
            <person name="Bellgard S.E."/>
            <person name="Bellgard M.I."/>
        </authorList>
    </citation>
    <scope>NUCLEOTIDE SEQUENCE</scope>
    <source>
        <tissue evidence="1">Shoot tissue taken approximately 20 cm above the soil surface</tissue>
    </source>
</reference>